<dbReference type="GO" id="GO:0003677">
    <property type="term" value="F:DNA binding"/>
    <property type="evidence" value="ECO:0007669"/>
    <property type="project" value="InterPro"/>
</dbReference>
<gene>
    <name evidence="1" type="ORF">EZ216_01730</name>
</gene>
<dbReference type="Gene3D" id="1.10.260.40">
    <property type="entry name" value="lambda repressor-like DNA-binding domains"/>
    <property type="match status" value="1"/>
</dbReference>
<accession>A0A4Z0CCQ4</accession>
<dbReference type="AlphaFoldDB" id="A0A4Z0CCQ4"/>
<dbReference type="SUPFAM" id="SSF47413">
    <property type="entry name" value="lambda repressor-like DNA-binding domains"/>
    <property type="match status" value="1"/>
</dbReference>
<keyword evidence="2" id="KW-1185">Reference proteome</keyword>
<name>A0A4Z0CCQ4_9BURK</name>
<evidence type="ECO:0000313" key="2">
    <source>
        <dbReference type="Proteomes" id="UP000297839"/>
    </source>
</evidence>
<dbReference type="EMBL" id="SMLK01000001">
    <property type="protein sequence ID" value="TFZ07909.1"/>
    <property type="molecule type" value="Genomic_DNA"/>
</dbReference>
<evidence type="ECO:0000313" key="1">
    <source>
        <dbReference type="EMBL" id="TFZ07909.1"/>
    </source>
</evidence>
<protein>
    <submittedName>
        <fullName evidence="1">XRE family transcriptional regulator</fullName>
    </submittedName>
</protein>
<comment type="caution">
    <text evidence="1">The sequence shown here is derived from an EMBL/GenBank/DDBJ whole genome shotgun (WGS) entry which is preliminary data.</text>
</comment>
<dbReference type="RefSeq" id="WP_135247847.1">
    <property type="nucleotide sequence ID" value="NZ_SMLK01000001.1"/>
</dbReference>
<organism evidence="1 2">
    <name type="scientific">Ramlibacter humi</name>
    <dbReference type="NCBI Taxonomy" id="2530451"/>
    <lineage>
        <taxon>Bacteria</taxon>
        <taxon>Pseudomonadati</taxon>
        <taxon>Pseudomonadota</taxon>
        <taxon>Betaproteobacteria</taxon>
        <taxon>Burkholderiales</taxon>
        <taxon>Comamonadaceae</taxon>
        <taxon>Ramlibacter</taxon>
    </lineage>
</organism>
<reference evidence="1 2" key="1">
    <citation type="submission" date="2019-03" db="EMBL/GenBank/DDBJ databases">
        <title>Ramlibacter sp. 18x22-1, whole genome shotgun sequence.</title>
        <authorList>
            <person name="Zhang X."/>
            <person name="Feng G."/>
            <person name="Zhu H."/>
        </authorList>
    </citation>
    <scope>NUCLEOTIDE SEQUENCE [LARGE SCALE GENOMIC DNA]</scope>
    <source>
        <strain evidence="1 2">18x22-1</strain>
    </source>
</reference>
<dbReference type="OrthoDB" id="8906955at2"/>
<dbReference type="InterPro" id="IPR010982">
    <property type="entry name" value="Lambda_DNA-bd_dom_sf"/>
</dbReference>
<sequence length="109" mass="11731">MPQVSAAIDALPDAVASALARLGGDLATARKRRKESQKAWAARLQVSVHTLIRMEKGDPSVSMGVYATALWMIQRHAALAALADPKEDLAALEADVQNAARRHRPRPSP</sequence>
<proteinExistence type="predicted"/>
<dbReference type="Proteomes" id="UP000297839">
    <property type="component" value="Unassembled WGS sequence"/>
</dbReference>